<dbReference type="EMBL" id="BAABDM010000003">
    <property type="protein sequence ID" value="GAA4096677.1"/>
    <property type="molecule type" value="Genomic_DNA"/>
</dbReference>
<dbReference type="Pfam" id="PF13564">
    <property type="entry name" value="DoxX_2"/>
    <property type="match status" value="1"/>
</dbReference>
<proteinExistence type="predicted"/>
<feature type="transmembrane region" description="Helical" evidence="5">
    <location>
        <begin position="46"/>
        <end position="63"/>
    </location>
</feature>
<reference evidence="7" key="1">
    <citation type="journal article" date="2019" name="Int. J. Syst. Evol. Microbiol.">
        <title>The Global Catalogue of Microorganisms (GCM) 10K type strain sequencing project: providing services to taxonomists for standard genome sequencing and annotation.</title>
        <authorList>
            <consortium name="The Broad Institute Genomics Platform"/>
            <consortium name="The Broad Institute Genome Sequencing Center for Infectious Disease"/>
            <person name="Wu L."/>
            <person name="Ma J."/>
        </authorList>
    </citation>
    <scope>NUCLEOTIDE SEQUENCE [LARGE SCALE GENOMIC DNA]</scope>
    <source>
        <strain evidence="7">JCM 17304</strain>
    </source>
</reference>
<organism evidence="6 7">
    <name type="scientific">Zhongshania borealis</name>
    <dbReference type="NCBI Taxonomy" id="889488"/>
    <lineage>
        <taxon>Bacteria</taxon>
        <taxon>Pseudomonadati</taxon>
        <taxon>Pseudomonadota</taxon>
        <taxon>Gammaproteobacteria</taxon>
        <taxon>Cellvibrionales</taxon>
        <taxon>Spongiibacteraceae</taxon>
        <taxon>Zhongshania</taxon>
    </lineage>
</organism>
<evidence type="ECO:0000313" key="6">
    <source>
        <dbReference type="EMBL" id="GAA4096677.1"/>
    </source>
</evidence>
<gene>
    <name evidence="6" type="ORF">GCM10022414_21420</name>
</gene>
<protein>
    <recommendedName>
        <fullName evidence="8">DoxX family protein</fullName>
    </recommendedName>
</protein>
<dbReference type="InterPro" id="IPR032808">
    <property type="entry name" value="DoxX"/>
</dbReference>
<evidence type="ECO:0000256" key="1">
    <source>
        <dbReference type="ARBA" id="ARBA00004141"/>
    </source>
</evidence>
<sequence length="127" mass="14229">MNIAIAIFQIVFIVFFSITGAFKLLAHHHMVEEFDKFTYPHWLMRLAGALELVAAAFLILGFWNPSYAALGSSLLTTVMIGACYTNFVKRPAAYGWGTMVILLLCAALAAHFSMLIEFNERVFHLNP</sequence>
<dbReference type="Proteomes" id="UP001500392">
    <property type="component" value="Unassembled WGS sequence"/>
</dbReference>
<feature type="transmembrane region" description="Helical" evidence="5">
    <location>
        <begin position="94"/>
        <end position="116"/>
    </location>
</feature>
<feature type="transmembrane region" description="Helical" evidence="5">
    <location>
        <begin position="6"/>
        <end position="25"/>
    </location>
</feature>
<keyword evidence="7" id="KW-1185">Reference proteome</keyword>
<comment type="caution">
    <text evidence="6">The sequence shown here is derived from an EMBL/GenBank/DDBJ whole genome shotgun (WGS) entry which is preliminary data.</text>
</comment>
<keyword evidence="2 5" id="KW-0812">Transmembrane</keyword>
<evidence type="ECO:0000256" key="4">
    <source>
        <dbReference type="ARBA" id="ARBA00023136"/>
    </source>
</evidence>
<keyword evidence="3 5" id="KW-1133">Transmembrane helix</keyword>
<feature type="transmembrane region" description="Helical" evidence="5">
    <location>
        <begin position="69"/>
        <end position="87"/>
    </location>
</feature>
<comment type="subcellular location">
    <subcellularLocation>
        <location evidence="1">Membrane</location>
        <topology evidence="1">Multi-pass membrane protein</topology>
    </subcellularLocation>
</comment>
<accession>A0ABP7WTU6</accession>
<name>A0ABP7WTU6_9GAMM</name>
<evidence type="ECO:0000256" key="3">
    <source>
        <dbReference type="ARBA" id="ARBA00022989"/>
    </source>
</evidence>
<keyword evidence="4 5" id="KW-0472">Membrane</keyword>
<dbReference type="RefSeq" id="WP_344935659.1">
    <property type="nucleotide sequence ID" value="NZ_BAABDM010000003.1"/>
</dbReference>
<evidence type="ECO:0000256" key="2">
    <source>
        <dbReference type="ARBA" id="ARBA00022692"/>
    </source>
</evidence>
<evidence type="ECO:0000313" key="7">
    <source>
        <dbReference type="Proteomes" id="UP001500392"/>
    </source>
</evidence>
<evidence type="ECO:0000256" key="5">
    <source>
        <dbReference type="SAM" id="Phobius"/>
    </source>
</evidence>
<evidence type="ECO:0008006" key="8">
    <source>
        <dbReference type="Google" id="ProtNLM"/>
    </source>
</evidence>